<evidence type="ECO:0000313" key="2">
    <source>
        <dbReference type="EMBL" id="GID53328.1"/>
    </source>
</evidence>
<protein>
    <recommendedName>
        <fullName evidence="4">HTH marR-type domain-containing protein</fullName>
    </recommendedName>
</protein>
<dbReference type="SUPFAM" id="SSF46785">
    <property type="entry name" value="Winged helix' DNA-binding domain"/>
    <property type="match status" value="1"/>
</dbReference>
<feature type="compositionally biased region" description="Basic and acidic residues" evidence="1">
    <location>
        <begin position="307"/>
        <end position="338"/>
    </location>
</feature>
<evidence type="ECO:0000313" key="3">
    <source>
        <dbReference type="Proteomes" id="UP000612282"/>
    </source>
</evidence>
<dbReference type="Gene3D" id="1.10.10.10">
    <property type="entry name" value="Winged helix-like DNA-binding domain superfamily/Winged helix DNA-binding domain"/>
    <property type="match status" value="1"/>
</dbReference>
<organism evidence="2 3">
    <name type="scientific">Actinoplanes couchii</name>
    <dbReference type="NCBI Taxonomy" id="403638"/>
    <lineage>
        <taxon>Bacteria</taxon>
        <taxon>Bacillati</taxon>
        <taxon>Actinomycetota</taxon>
        <taxon>Actinomycetes</taxon>
        <taxon>Micromonosporales</taxon>
        <taxon>Micromonosporaceae</taxon>
        <taxon>Actinoplanes</taxon>
    </lineage>
</organism>
<gene>
    <name evidence="2" type="ORF">Aco03nite_017320</name>
</gene>
<dbReference type="CDD" id="cd00090">
    <property type="entry name" value="HTH_ARSR"/>
    <property type="match status" value="1"/>
</dbReference>
<dbReference type="InterPro" id="IPR011991">
    <property type="entry name" value="ArsR-like_HTH"/>
</dbReference>
<proteinExistence type="predicted"/>
<feature type="region of interest" description="Disordered" evidence="1">
    <location>
        <begin position="286"/>
        <end position="368"/>
    </location>
</feature>
<dbReference type="Proteomes" id="UP000612282">
    <property type="component" value="Unassembled WGS sequence"/>
</dbReference>
<reference evidence="2 3" key="1">
    <citation type="submission" date="2021-01" db="EMBL/GenBank/DDBJ databases">
        <title>Whole genome shotgun sequence of Actinoplanes couchii NBRC 106145.</title>
        <authorList>
            <person name="Komaki H."/>
            <person name="Tamura T."/>
        </authorList>
    </citation>
    <scope>NUCLEOTIDE SEQUENCE [LARGE SCALE GENOMIC DNA]</scope>
    <source>
        <strain evidence="2 3">NBRC 106145</strain>
    </source>
</reference>
<evidence type="ECO:0008006" key="4">
    <source>
        <dbReference type="Google" id="ProtNLM"/>
    </source>
</evidence>
<sequence length="487" mass="51953">MHAGHRARFADAASTLTGVDFGWAVYEHEDEIRDRVAGLLRDHRLDGLLLGLVPFARARDLIPTELPVTVTRSAALDLALAWARARGNGWPATPVSVDTFASETVDEVASALDLDRTAIAALPFDPDQPVSEVVDFHRQHLTRTGAPYVISVRMGVAAALDGQTPVLHALATPGTIRADLHELALRIRNKRADGHRFAAGVFLARDGERRATLQRLLAGAPEFADAWIDRHGDRGVLVLAPASLFERATHQWVGLPMLNEANAVAGFGIGDSARLSVTLAERAAARAEQDRTAATPRKSRIAVTSSGDDRTTATPPERIHAGVTSHEDTSADATSREDIDADTTSAKNISDDTTSRENTGGDVAPSRDADFGAYLFTGDGMTIGPIGSGGMRLTYTYRHHGVLEQLAGRAGLSPATLSRLASIERGLDGRPISPGELARALGITDPSGRRLIRKLTAAGLVEEAGSAQETRKGRPTRLYRLSITAPS</sequence>
<accession>A0ABQ3X4K3</accession>
<name>A0ABQ3X4K3_9ACTN</name>
<dbReference type="InterPro" id="IPR036390">
    <property type="entry name" value="WH_DNA-bd_sf"/>
</dbReference>
<comment type="caution">
    <text evidence="2">The sequence shown here is derived from an EMBL/GenBank/DDBJ whole genome shotgun (WGS) entry which is preliminary data.</text>
</comment>
<dbReference type="InterPro" id="IPR036388">
    <property type="entry name" value="WH-like_DNA-bd_sf"/>
</dbReference>
<dbReference type="EMBL" id="BOMG01000027">
    <property type="protein sequence ID" value="GID53328.1"/>
    <property type="molecule type" value="Genomic_DNA"/>
</dbReference>
<dbReference type="CDD" id="cd00093">
    <property type="entry name" value="HTH_XRE"/>
    <property type="match status" value="1"/>
</dbReference>
<evidence type="ECO:0000256" key="1">
    <source>
        <dbReference type="SAM" id="MobiDB-lite"/>
    </source>
</evidence>
<keyword evidence="3" id="KW-1185">Reference proteome</keyword>
<dbReference type="InterPro" id="IPR001387">
    <property type="entry name" value="Cro/C1-type_HTH"/>
</dbReference>